<dbReference type="Pfam" id="PF03392">
    <property type="entry name" value="OS-D"/>
    <property type="match status" value="1"/>
</dbReference>
<sequence>MDKQIIFSFIVLMYVAACEEQKQYTNMYDNVDLEEVVKNERLLRNYVLCLMDQGNCTPDGAELKRNLPDAIENDCEKCTEKQKEGANFIMRYLIDNEPEYWKPLQEKYDPTESYKKKYLVEKEEIKIKMESEESSE</sequence>
<feature type="signal peptide" evidence="1">
    <location>
        <begin position="1"/>
        <end position="17"/>
    </location>
</feature>
<dbReference type="InterPro" id="IPR005055">
    <property type="entry name" value="A10/PebIII"/>
</dbReference>
<keyword evidence="3" id="KW-1185">Reference proteome</keyword>
<dbReference type="AlphaFoldDB" id="A0ABD2PDR9"/>
<dbReference type="PANTHER" id="PTHR11257">
    <property type="entry name" value="CHEMOSENSORY PROTEIN-RELATED"/>
    <property type="match status" value="1"/>
</dbReference>
<evidence type="ECO:0000313" key="3">
    <source>
        <dbReference type="Proteomes" id="UP001516400"/>
    </source>
</evidence>
<evidence type="ECO:0000256" key="1">
    <source>
        <dbReference type="SAM" id="SignalP"/>
    </source>
</evidence>
<name>A0ABD2PDR9_9CUCU</name>
<protein>
    <recommendedName>
        <fullName evidence="4">Chemosensory protein</fullName>
    </recommendedName>
</protein>
<keyword evidence="1" id="KW-0732">Signal</keyword>
<dbReference type="Proteomes" id="UP001516400">
    <property type="component" value="Unassembled WGS sequence"/>
</dbReference>
<comment type="caution">
    <text evidence="2">The sequence shown here is derived from an EMBL/GenBank/DDBJ whole genome shotgun (WGS) entry which is preliminary data.</text>
</comment>
<dbReference type="EMBL" id="JABFTP020000185">
    <property type="protein sequence ID" value="KAL3289123.1"/>
    <property type="molecule type" value="Genomic_DNA"/>
</dbReference>
<feature type="chain" id="PRO_5044896666" description="Chemosensory protein" evidence="1">
    <location>
        <begin position="18"/>
        <end position="136"/>
    </location>
</feature>
<dbReference type="SUPFAM" id="SSF100910">
    <property type="entry name" value="Chemosensory protein Csp2"/>
    <property type="match status" value="1"/>
</dbReference>
<organism evidence="2 3">
    <name type="scientific">Cryptolaemus montrouzieri</name>
    <dbReference type="NCBI Taxonomy" id="559131"/>
    <lineage>
        <taxon>Eukaryota</taxon>
        <taxon>Metazoa</taxon>
        <taxon>Ecdysozoa</taxon>
        <taxon>Arthropoda</taxon>
        <taxon>Hexapoda</taxon>
        <taxon>Insecta</taxon>
        <taxon>Pterygota</taxon>
        <taxon>Neoptera</taxon>
        <taxon>Endopterygota</taxon>
        <taxon>Coleoptera</taxon>
        <taxon>Polyphaga</taxon>
        <taxon>Cucujiformia</taxon>
        <taxon>Coccinelloidea</taxon>
        <taxon>Coccinellidae</taxon>
        <taxon>Scymninae</taxon>
        <taxon>Scymnini</taxon>
        <taxon>Cryptolaemus</taxon>
    </lineage>
</organism>
<reference evidence="2 3" key="1">
    <citation type="journal article" date="2021" name="BMC Biol.">
        <title>Horizontally acquired antibacterial genes associated with adaptive radiation of ladybird beetles.</title>
        <authorList>
            <person name="Li H.S."/>
            <person name="Tang X.F."/>
            <person name="Huang Y.H."/>
            <person name="Xu Z.Y."/>
            <person name="Chen M.L."/>
            <person name="Du X.Y."/>
            <person name="Qiu B.Y."/>
            <person name="Chen P.T."/>
            <person name="Zhang W."/>
            <person name="Slipinski A."/>
            <person name="Escalona H.E."/>
            <person name="Waterhouse R.M."/>
            <person name="Zwick A."/>
            <person name="Pang H."/>
        </authorList>
    </citation>
    <scope>NUCLEOTIDE SEQUENCE [LARGE SCALE GENOMIC DNA]</scope>
    <source>
        <strain evidence="2">SYSU2018</strain>
    </source>
</reference>
<proteinExistence type="predicted"/>
<evidence type="ECO:0008006" key="4">
    <source>
        <dbReference type="Google" id="ProtNLM"/>
    </source>
</evidence>
<dbReference type="InterPro" id="IPR036682">
    <property type="entry name" value="OS_D_A10/PebIII_sf"/>
</dbReference>
<dbReference type="Gene3D" id="1.10.2080.10">
    <property type="entry name" value="Insect odorant-binding protein A10/Ejaculatory bulb-specific protein 3"/>
    <property type="match status" value="1"/>
</dbReference>
<evidence type="ECO:0000313" key="2">
    <source>
        <dbReference type="EMBL" id="KAL3289123.1"/>
    </source>
</evidence>
<gene>
    <name evidence="2" type="ORF">HHI36_003562</name>
</gene>
<accession>A0ABD2PDR9</accession>
<dbReference type="PANTHER" id="PTHR11257:SF12">
    <property type="entry name" value="EJACULATORY BULB-SPECIFIC PROTEIN 3-RELATED"/>
    <property type="match status" value="1"/>
</dbReference>